<dbReference type="EMBL" id="JACAZH010000003">
    <property type="protein sequence ID" value="KAF7372861.1"/>
    <property type="molecule type" value="Genomic_DNA"/>
</dbReference>
<gene>
    <name evidence="1" type="ORF">MSAN_00492200</name>
</gene>
<dbReference type="AlphaFoldDB" id="A0A8H6ZAQ5"/>
<evidence type="ECO:0000313" key="2">
    <source>
        <dbReference type="Proteomes" id="UP000623467"/>
    </source>
</evidence>
<name>A0A8H6ZAQ5_9AGAR</name>
<keyword evidence="2" id="KW-1185">Reference proteome</keyword>
<comment type="caution">
    <text evidence="1">The sequence shown here is derived from an EMBL/GenBank/DDBJ whole genome shotgun (WGS) entry which is preliminary data.</text>
</comment>
<organism evidence="1 2">
    <name type="scientific">Mycena sanguinolenta</name>
    <dbReference type="NCBI Taxonomy" id="230812"/>
    <lineage>
        <taxon>Eukaryota</taxon>
        <taxon>Fungi</taxon>
        <taxon>Dikarya</taxon>
        <taxon>Basidiomycota</taxon>
        <taxon>Agaricomycotina</taxon>
        <taxon>Agaricomycetes</taxon>
        <taxon>Agaricomycetidae</taxon>
        <taxon>Agaricales</taxon>
        <taxon>Marasmiineae</taxon>
        <taxon>Mycenaceae</taxon>
        <taxon>Mycena</taxon>
    </lineage>
</organism>
<sequence>MLVPALVVDSSLVWSRRRQHFVHSPSLGQAPACRQHYSPSLLVMVVFSRPVRFKFLPLPVLPTSASACNCGLPPAVIVPAHRHRHRHRHIQLPLVDTPSLHDFGFITFVRTSLAPLLSPPSILTSPSPSSRPVPSRRPRRFIPNLNIDTSDLKISFENPPLSWRRIASFNLWVYAGFVVYLAGRFVSPNRLVSGVFVADRKCKRLRCTCITT</sequence>
<reference evidence="1" key="1">
    <citation type="submission" date="2020-05" db="EMBL/GenBank/DDBJ databases">
        <title>Mycena genomes resolve the evolution of fungal bioluminescence.</title>
        <authorList>
            <person name="Tsai I.J."/>
        </authorList>
    </citation>
    <scope>NUCLEOTIDE SEQUENCE</scope>
    <source>
        <strain evidence="1">160909Yilan</strain>
    </source>
</reference>
<dbReference type="Proteomes" id="UP000623467">
    <property type="component" value="Unassembled WGS sequence"/>
</dbReference>
<accession>A0A8H6ZAQ5</accession>
<protein>
    <submittedName>
        <fullName evidence="1">Uncharacterized protein</fullName>
    </submittedName>
</protein>
<proteinExistence type="predicted"/>
<evidence type="ECO:0000313" key="1">
    <source>
        <dbReference type="EMBL" id="KAF7372861.1"/>
    </source>
</evidence>